<feature type="chain" id="PRO_5039942744" evidence="1">
    <location>
        <begin position="21"/>
        <end position="189"/>
    </location>
</feature>
<feature type="signal peptide" evidence="1">
    <location>
        <begin position="1"/>
        <end position="20"/>
    </location>
</feature>
<dbReference type="AlphaFoldDB" id="A0A9J7IY52"/>
<dbReference type="OrthoDB" id="7463589at2759"/>
<protein>
    <submittedName>
        <fullName evidence="3">Uncharacterized protein LOC111361020</fullName>
    </submittedName>
</protein>
<sequence>MKMYILMSLVALFSITATLADNETLMTAVVTVLYYSDENGDKIVVAGNIDKEIERIIHHFINDNIGKDLRVEIVPIYEKVSEVPPVDILHKVIEEKYKHVYMAYAPLSVIRRVTTEKALQFKPKFLADLKHHKVISFARGIRNLIEEAIEADGNTDIGAMDDRLHMKSYSSLVLDSSIPNAIYFSIGRK</sequence>
<accession>A0A9J7IY52</accession>
<evidence type="ECO:0000313" key="3">
    <source>
        <dbReference type="RefSeq" id="XP_022833113.1"/>
    </source>
</evidence>
<dbReference type="RefSeq" id="XP_022833113.1">
    <property type="nucleotide sequence ID" value="XM_022977345.1"/>
</dbReference>
<proteinExistence type="predicted"/>
<dbReference type="KEGG" id="sliu:111361020"/>
<name>A0A9J7IY52_SPOLT</name>
<evidence type="ECO:0000313" key="2">
    <source>
        <dbReference type="Proteomes" id="UP000301870"/>
    </source>
</evidence>
<evidence type="ECO:0000256" key="1">
    <source>
        <dbReference type="SAM" id="SignalP"/>
    </source>
</evidence>
<keyword evidence="2" id="KW-1185">Reference proteome</keyword>
<gene>
    <name evidence="3" type="primary">LOC111361020</name>
</gene>
<keyword evidence="1" id="KW-0732">Signal</keyword>
<reference evidence="3" key="1">
    <citation type="submission" date="2025-08" db="UniProtKB">
        <authorList>
            <consortium name="RefSeq"/>
        </authorList>
    </citation>
    <scope>IDENTIFICATION</scope>
    <source>
        <strain evidence="3">Ishihara</strain>
        <tissue evidence="3">Whole body</tissue>
    </source>
</reference>
<dbReference type="Proteomes" id="UP000301870">
    <property type="component" value="Chromosome Z"/>
</dbReference>
<organism evidence="2 3">
    <name type="scientific">Spodoptera litura</name>
    <name type="common">Asian cotton leafworm</name>
    <dbReference type="NCBI Taxonomy" id="69820"/>
    <lineage>
        <taxon>Eukaryota</taxon>
        <taxon>Metazoa</taxon>
        <taxon>Ecdysozoa</taxon>
        <taxon>Arthropoda</taxon>
        <taxon>Hexapoda</taxon>
        <taxon>Insecta</taxon>
        <taxon>Pterygota</taxon>
        <taxon>Neoptera</taxon>
        <taxon>Endopterygota</taxon>
        <taxon>Lepidoptera</taxon>
        <taxon>Glossata</taxon>
        <taxon>Ditrysia</taxon>
        <taxon>Noctuoidea</taxon>
        <taxon>Noctuidae</taxon>
        <taxon>Amphipyrinae</taxon>
        <taxon>Spodoptera</taxon>
    </lineage>
</organism>
<dbReference type="GeneID" id="111361020"/>